<evidence type="ECO:0000313" key="2">
    <source>
        <dbReference type="Proteomes" id="UP001558652"/>
    </source>
</evidence>
<dbReference type="Proteomes" id="UP001558652">
    <property type="component" value="Unassembled WGS sequence"/>
</dbReference>
<dbReference type="Gene3D" id="3.80.10.10">
    <property type="entry name" value="Ribonuclease Inhibitor"/>
    <property type="match status" value="1"/>
</dbReference>
<evidence type="ECO:0000313" key="1">
    <source>
        <dbReference type="EMBL" id="KAL1116285.1"/>
    </source>
</evidence>
<dbReference type="SUPFAM" id="SSF52047">
    <property type="entry name" value="RNI-like"/>
    <property type="match status" value="1"/>
</dbReference>
<dbReference type="EMBL" id="JBFDAA010000018">
    <property type="protein sequence ID" value="KAL1116285.1"/>
    <property type="molecule type" value="Genomic_DNA"/>
</dbReference>
<dbReference type="InterPro" id="IPR001611">
    <property type="entry name" value="Leu-rich_rpt"/>
</dbReference>
<dbReference type="PANTHER" id="PTHR24110:SF3">
    <property type="entry name" value="CENTROSOMAL PROTEIN OF 78 KDA"/>
    <property type="match status" value="1"/>
</dbReference>
<protein>
    <submittedName>
        <fullName evidence="1">Uncharacterized protein</fullName>
    </submittedName>
</protein>
<proteinExistence type="predicted"/>
<reference evidence="1 2" key="1">
    <citation type="submission" date="2024-07" db="EMBL/GenBank/DDBJ databases">
        <title>Chromosome-level genome assembly of the water stick insect Ranatra chinensis (Heteroptera: Nepidae).</title>
        <authorList>
            <person name="Liu X."/>
        </authorList>
    </citation>
    <scope>NUCLEOTIDE SEQUENCE [LARGE SCALE GENOMIC DNA]</scope>
    <source>
        <strain evidence="1">Cailab_2021Rc</strain>
        <tissue evidence="1">Muscle</tissue>
    </source>
</reference>
<sequence>MPLSHVKVHIPSQSLEVICDNIEADEWKPILKAISSERNLRIISITHKNLFHVTYFKGTNLQSNVHRIQQGPVNSTSSNIVTLTKALLMHIQFSRTLSCLQLQGIRLKEAAVDNLCKGVETNDSLQKLVLKECPLTNIGCQKICEAIQNCRTIKSLELQNCNITHCGALSLAEAIKSQEVYREEIWVKNSVDRTSGKNHAMGIERINLSGNQTLGDKGLQYILLALFGNDGVKG</sequence>
<dbReference type="InterPro" id="IPR032675">
    <property type="entry name" value="LRR_dom_sf"/>
</dbReference>
<comment type="caution">
    <text evidence="1">The sequence shown here is derived from an EMBL/GenBank/DDBJ whole genome shotgun (WGS) entry which is preliminary data.</text>
</comment>
<keyword evidence="2" id="KW-1185">Reference proteome</keyword>
<dbReference type="AlphaFoldDB" id="A0ABD0YM31"/>
<dbReference type="Pfam" id="PF13516">
    <property type="entry name" value="LRR_6"/>
    <property type="match status" value="2"/>
</dbReference>
<accession>A0ABD0YM31</accession>
<gene>
    <name evidence="1" type="ORF">AAG570_005780</name>
</gene>
<dbReference type="SMART" id="SM00368">
    <property type="entry name" value="LRR_RI"/>
    <property type="match status" value="4"/>
</dbReference>
<name>A0ABD0YM31_9HEMI</name>
<dbReference type="PANTHER" id="PTHR24110">
    <property type="entry name" value="CENTROSOMAL PROTEIN OF 78 KDA"/>
    <property type="match status" value="1"/>
</dbReference>
<organism evidence="1 2">
    <name type="scientific">Ranatra chinensis</name>
    <dbReference type="NCBI Taxonomy" id="642074"/>
    <lineage>
        <taxon>Eukaryota</taxon>
        <taxon>Metazoa</taxon>
        <taxon>Ecdysozoa</taxon>
        <taxon>Arthropoda</taxon>
        <taxon>Hexapoda</taxon>
        <taxon>Insecta</taxon>
        <taxon>Pterygota</taxon>
        <taxon>Neoptera</taxon>
        <taxon>Paraneoptera</taxon>
        <taxon>Hemiptera</taxon>
        <taxon>Heteroptera</taxon>
        <taxon>Panheteroptera</taxon>
        <taxon>Nepomorpha</taxon>
        <taxon>Nepidae</taxon>
        <taxon>Ranatrinae</taxon>
        <taxon>Ranatra</taxon>
    </lineage>
</organism>